<name>A0A2P2LLZ5_RHIMU</name>
<evidence type="ECO:0000313" key="2">
    <source>
        <dbReference type="EMBL" id="MBX18995.1"/>
    </source>
</evidence>
<proteinExistence type="predicted"/>
<sequence>MWTLSSQALQRAASSAAQNTTAAALSQESQRVRIILSHSHFSNHPRRERKIISSCQKEGRPKPQY</sequence>
<protein>
    <submittedName>
        <fullName evidence="2">Uncharacterized protein</fullName>
    </submittedName>
</protein>
<dbReference type="AlphaFoldDB" id="A0A2P2LLZ5"/>
<feature type="region of interest" description="Disordered" evidence="1">
    <location>
        <begin position="38"/>
        <end position="65"/>
    </location>
</feature>
<evidence type="ECO:0000256" key="1">
    <source>
        <dbReference type="SAM" id="MobiDB-lite"/>
    </source>
</evidence>
<dbReference type="EMBL" id="GGEC01038511">
    <property type="protein sequence ID" value="MBX18995.1"/>
    <property type="molecule type" value="Transcribed_RNA"/>
</dbReference>
<accession>A0A2P2LLZ5</accession>
<organism evidence="2">
    <name type="scientific">Rhizophora mucronata</name>
    <name type="common">Asiatic mangrove</name>
    <dbReference type="NCBI Taxonomy" id="61149"/>
    <lineage>
        <taxon>Eukaryota</taxon>
        <taxon>Viridiplantae</taxon>
        <taxon>Streptophyta</taxon>
        <taxon>Embryophyta</taxon>
        <taxon>Tracheophyta</taxon>
        <taxon>Spermatophyta</taxon>
        <taxon>Magnoliopsida</taxon>
        <taxon>eudicotyledons</taxon>
        <taxon>Gunneridae</taxon>
        <taxon>Pentapetalae</taxon>
        <taxon>rosids</taxon>
        <taxon>fabids</taxon>
        <taxon>Malpighiales</taxon>
        <taxon>Rhizophoraceae</taxon>
        <taxon>Rhizophora</taxon>
    </lineage>
</organism>
<reference evidence="2" key="1">
    <citation type="submission" date="2018-02" db="EMBL/GenBank/DDBJ databases">
        <title>Rhizophora mucronata_Transcriptome.</title>
        <authorList>
            <person name="Meera S.P."/>
            <person name="Sreeshan A."/>
            <person name="Augustine A."/>
        </authorList>
    </citation>
    <scope>NUCLEOTIDE SEQUENCE</scope>
    <source>
        <tissue evidence="2">Leaf</tissue>
    </source>
</reference>